<evidence type="ECO:0000313" key="2">
    <source>
        <dbReference type="EMBL" id="CAI9974084.1"/>
    </source>
</evidence>
<evidence type="ECO:0000259" key="1">
    <source>
        <dbReference type="Pfam" id="PF07002"/>
    </source>
</evidence>
<dbReference type="EMBL" id="CATOUU010001138">
    <property type="protein sequence ID" value="CAI9974084.1"/>
    <property type="molecule type" value="Genomic_DNA"/>
</dbReference>
<protein>
    <submittedName>
        <fullName evidence="2">Copine I</fullName>
    </submittedName>
    <submittedName>
        <fullName evidence="3">Copine_I</fullName>
    </submittedName>
</protein>
<organism evidence="2">
    <name type="scientific">Hexamita inflata</name>
    <dbReference type="NCBI Taxonomy" id="28002"/>
    <lineage>
        <taxon>Eukaryota</taxon>
        <taxon>Metamonada</taxon>
        <taxon>Diplomonadida</taxon>
        <taxon>Hexamitidae</taxon>
        <taxon>Hexamitinae</taxon>
        <taxon>Hexamita</taxon>
    </lineage>
</organism>
<evidence type="ECO:0000313" key="3">
    <source>
        <dbReference type="EMBL" id="CAL6112113.1"/>
    </source>
</evidence>
<reference evidence="2" key="1">
    <citation type="submission" date="2023-06" db="EMBL/GenBank/DDBJ databases">
        <authorList>
            <person name="Kurt Z."/>
        </authorList>
    </citation>
    <scope>NUCLEOTIDE SEQUENCE</scope>
</reference>
<dbReference type="GO" id="GO:0005634">
    <property type="term" value="C:nucleus"/>
    <property type="evidence" value="ECO:0007669"/>
    <property type="project" value="TreeGrafter"/>
</dbReference>
<reference evidence="3 4" key="2">
    <citation type="submission" date="2024-07" db="EMBL/GenBank/DDBJ databases">
        <authorList>
            <person name="Akdeniz Z."/>
        </authorList>
    </citation>
    <scope>NUCLEOTIDE SEQUENCE [LARGE SCALE GENOMIC DNA]</scope>
</reference>
<keyword evidence="4" id="KW-1185">Reference proteome</keyword>
<gene>
    <name evidence="2" type="ORF">HINF_LOCUS61729</name>
    <name evidence="3" type="ORF">HINF_LOCUS76886</name>
</gene>
<dbReference type="InterPro" id="IPR052079">
    <property type="entry name" value="E3_ligase/Copine_domain"/>
</dbReference>
<dbReference type="Pfam" id="PF07002">
    <property type="entry name" value="Copine"/>
    <property type="match status" value="1"/>
</dbReference>
<dbReference type="GO" id="GO:0004842">
    <property type="term" value="F:ubiquitin-protein transferase activity"/>
    <property type="evidence" value="ECO:0007669"/>
    <property type="project" value="TreeGrafter"/>
</dbReference>
<dbReference type="PANTHER" id="PTHR45751:SF11">
    <property type="entry name" value="COPINE FAMILY PROTEIN 2"/>
    <property type="match status" value="1"/>
</dbReference>
<feature type="domain" description="Copine C-terminal" evidence="1">
    <location>
        <begin position="49"/>
        <end position="251"/>
    </location>
</feature>
<dbReference type="Proteomes" id="UP001642409">
    <property type="component" value="Unassembled WGS sequence"/>
</dbReference>
<proteinExistence type="predicted"/>
<dbReference type="PANTHER" id="PTHR45751">
    <property type="entry name" value="COPINE FAMILY PROTEIN 1"/>
    <property type="match status" value="1"/>
</dbReference>
<comment type="caution">
    <text evidence="2">The sequence shown here is derived from an EMBL/GenBank/DDBJ whole genome shotgun (WGS) entry which is preliminary data.</text>
</comment>
<sequence>MGLCQSKPLSLSLATKYTSIEQIRSRAQSYANINFQCVISIDFSASNGMLHSNTSSPYLQIIYEIEPVVLYLTQNDIFSFRFGCADSTDKSIVPLINEQFRFHSFQELIDGYKTAVDNVIQSGPTRFKATVEKCIRIITEYNGDQNIKDKQTESKQQFATLCFIPTDGQLNTEDAEILVEASKYAICFIVIGLGNEDFSGYKEFNPTGRKFNNFAFIDYENIRNAAEHIDVSQKLSLMIFDQIEAQIQDMTKAGII</sequence>
<dbReference type="InterPro" id="IPR010734">
    <property type="entry name" value="Copine_C"/>
</dbReference>
<dbReference type="EMBL" id="CAXDID020000731">
    <property type="protein sequence ID" value="CAL6112113.1"/>
    <property type="molecule type" value="Genomic_DNA"/>
</dbReference>
<name>A0AA86R938_9EUKA</name>
<accession>A0AA86R938</accession>
<evidence type="ECO:0000313" key="4">
    <source>
        <dbReference type="Proteomes" id="UP001642409"/>
    </source>
</evidence>
<dbReference type="GO" id="GO:0016567">
    <property type="term" value="P:protein ubiquitination"/>
    <property type="evidence" value="ECO:0007669"/>
    <property type="project" value="TreeGrafter"/>
</dbReference>
<dbReference type="AlphaFoldDB" id="A0AA86R938"/>